<reference evidence="1" key="1">
    <citation type="submission" date="2015-07" db="EMBL/GenBank/DDBJ databases">
        <title>Transcriptome Assembly of Anthurium amnicola.</title>
        <authorList>
            <person name="Suzuki J."/>
        </authorList>
    </citation>
    <scope>NUCLEOTIDE SEQUENCE</scope>
</reference>
<gene>
    <name evidence="1" type="primary">lipB_8</name>
    <name evidence="1" type="ORF">g.63839</name>
</gene>
<feature type="non-terminal residue" evidence="1">
    <location>
        <position position="121"/>
    </location>
</feature>
<organism evidence="1">
    <name type="scientific">Anthurium amnicola</name>
    <dbReference type="NCBI Taxonomy" id="1678845"/>
    <lineage>
        <taxon>Eukaryota</taxon>
        <taxon>Viridiplantae</taxon>
        <taxon>Streptophyta</taxon>
        <taxon>Embryophyta</taxon>
        <taxon>Tracheophyta</taxon>
        <taxon>Spermatophyta</taxon>
        <taxon>Magnoliopsida</taxon>
        <taxon>Liliopsida</taxon>
        <taxon>Araceae</taxon>
        <taxon>Pothoideae</taxon>
        <taxon>Potheae</taxon>
        <taxon>Anthurium</taxon>
    </lineage>
</organism>
<keyword evidence="1" id="KW-0808">Transferase</keyword>
<name>A0A1D1XZ01_9ARAE</name>
<sequence length="121" mass="13356">MGLPQVSSKLADEATASLRTFALNPLRYGGISTCDLDGLHIESTDNRTYRGISCSSICDLERRTVSELPKGLDGFHKHNATFDCPANLQKLRIDSIDKNCCVPPVLERNIHTPLLRVVGFE</sequence>
<dbReference type="GO" id="GO:0016740">
    <property type="term" value="F:transferase activity"/>
    <property type="evidence" value="ECO:0007669"/>
    <property type="project" value="UniProtKB-KW"/>
</dbReference>
<dbReference type="EMBL" id="GDJX01020333">
    <property type="protein sequence ID" value="JAT47603.1"/>
    <property type="molecule type" value="Transcribed_RNA"/>
</dbReference>
<accession>A0A1D1XZ01</accession>
<dbReference type="AlphaFoldDB" id="A0A1D1XZ01"/>
<protein>
    <submittedName>
        <fullName evidence="1">Octanoyltransferase</fullName>
    </submittedName>
</protein>
<proteinExistence type="predicted"/>
<evidence type="ECO:0000313" key="1">
    <source>
        <dbReference type="EMBL" id="JAT47603.1"/>
    </source>
</evidence>